<accession>A0ABW3LTG7</accession>
<protein>
    <submittedName>
        <fullName evidence="2">Restriction endonuclease</fullName>
        <ecNumber evidence="2">3.1.21.-</ecNumber>
    </submittedName>
</protein>
<dbReference type="Pfam" id="PF04471">
    <property type="entry name" value="Mrr_cat"/>
    <property type="match status" value="1"/>
</dbReference>
<reference evidence="3" key="1">
    <citation type="journal article" date="2019" name="Int. J. Syst. Evol. Microbiol.">
        <title>The Global Catalogue of Microorganisms (GCM) 10K type strain sequencing project: providing services to taxonomists for standard genome sequencing and annotation.</title>
        <authorList>
            <consortium name="The Broad Institute Genomics Platform"/>
            <consortium name="The Broad Institute Genome Sequencing Center for Infectious Disease"/>
            <person name="Wu L."/>
            <person name="Ma J."/>
        </authorList>
    </citation>
    <scope>NUCLEOTIDE SEQUENCE [LARGE SCALE GENOMIC DNA]</scope>
    <source>
        <strain evidence="3">CCUG 56754</strain>
    </source>
</reference>
<dbReference type="InterPro" id="IPR011856">
    <property type="entry name" value="tRNA_endonuc-like_dom_sf"/>
</dbReference>
<proteinExistence type="predicted"/>
<dbReference type="Proteomes" id="UP001597040">
    <property type="component" value="Unassembled WGS sequence"/>
</dbReference>
<dbReference type="SUPFAM" id="SSF52980">
    <property type="entry name" value="Restriction endonuclease-like"/>
    <property type="match status" value="1"/>
</dbReference>
<name>A0ABW3LTG7_9BACI</name>
<evidence type="ECO:0000313" key="2">
    <source>
        <dbReference type="EMBL" id="MFD1040344.1"/>
    </source>
</evidence>
<evidence type="ECO:0000313" key="3">
    <source>
        <dbReference type="Proteomes" id="UP001597040"/>
    </source>
</evidence>
<gene>
    <name evidence="2" type="ORF">ACFQ3N_18370</name>
</gene>
<feature type="domain" description="Restriction endonuclease type IV Mrr" evidence="1">
    <location>
        <begin position="191"/>
        <end position="301"/>
    </location>
</feature>
<keyword evidence="2" id="KW-0255">Endonuclease</keyword>
<keyword evidence="2" id="KW-0378">Hydrolase</keyword>
<dbReference type="GO" id="GO:0016787">
    <property type="term" value="F:hydrolase activity"/>
    <property type="evidence" value="ECO:0007669"/>
    <property type="project" value="UniProtKB-KW"/>
</dbReference>
<organism evidence="2 3">
    <name type="scientific">Virgibacillus byunsanensis</name>
    <dbReference type="NCBI Taxonomy" id="570945"/>
    <lineage>
        <taxon>Bacteria</taxon>
        <taxon>Bacillati</taxon>
        <taxon>Bacillota</taxon>
        <taxon>Bacilli</taxon>
        <taxon>Bacillales</taxon>
        <taxon>Bacillaceae</taxon>
        <taxon>Virgibacillus</taxon>
    </lineage>
</organism>
<dbReference type="InterPro" id="IPR016984">
    <property type="entry name" value="UCP031853"/>
</dbReference>
<dbReference type="RefSeq" id="WP_390364338.1">
    <property type="nucleotide sequence ID" value="NZ_JBHTKJ010000067.1"/>
</dbReference>
<comment type="caution">
    <text evidence="2">The sequence shown here is derived from an EMBL/GenBank/DDBJ whole genome shotgun (WGS) entry which is preliminary data.</text>
</comment>
<dbReference type="PANTHER" id="PTHR30015">
    <property type="entry name" value="MRR RESTRICTION SYSTEM PROTEIN"/>
    <property type="match status" value="1"/>
</dbReference>
<dbReference type="PIRSF" id="PIRSF031853">
    <property type="entry name" value="UPC031853"/>
    <property type="match status" value="1"/>
</dbReference>
<dbReference type="InterPro" id="IPR052906">
    <property type="entry name" value="Type_IV_Methyl-Rstrct_Enzyme"/>
</dbReference>
<dbReference type="EC" id="3.1.21.-" evidence="2"/>
<keyword evidence="3" id="KW-1185">Reference proteome</keyword>
<keyword evidence="2" id="KW-0540">Nuclease</keyword>
<dbReference type="Gene3D" id="3.40.1350.10">
    <property type="match status" value="1"/>
</dbReference>
<sequence length="326" mass="37050">MTKWWMIRAGDNNELIPVWKENGIASIGWPKLGDPKQYRSKEEMLATANDVFADSKPNTRKSWISQVWRFSREVKKGDKIITYFKETREYLVGTVTEGHFYNKTVGDPAYPNNVRVDWEEATVIRDTLSQAAKNSLGSVLTVFRVDDWGSEIERLLEYPFVEPEETNEAEESEIIEDLVNRALVMVQDKVDKLDPWQMQELVGGLLQAMDYNVRVSPKGPDGGVDVLAYKDAFGFEKPIIKVQVKHRKSSASAPEIQQLLGANPIDANSLFVSTGGFTLQAEAVARHNSVRLVDLEELVDLVVKWYENMPNDVRALLPLQKMYVPE</sequence>
<dbReference type="InterPro" id="IPR011335">
    <property type="entry name" value="Restrct_endonuc-II-like"/>
</dbReference>
<dbReference type="PANTHER" id="PTHR30015:SF7">
    <property type="entry name" value="TYPE IV METHYL-DIRECTED RESTRICTION ENZYME ECOKMRR"/>
    <property type="match status" value="1"/>
</dbReference>
<dbReference type="GO" id="GO:0004519">
    <property type="term" value="F:endonuclease activity"/>
    <property type="evidence" value="ECO:0007669"/>
    <property type="project" value="UniProtKB-KW"/>
</dbReference>
<evidence type="ECO:0000259" key="1">
    <source>
        <dbReference type="Pfam" id="PF04471"/>
    </source>
</evidence>
<dbReference type="EMBL" id="JBHTKJ010000067">
    <property type="protein sequence ID" value="MFD1040344.1"/>
    <property type="molecule type" value="Genomic_DNA"/>
</dbReference>
<dbReference type="InterPro" id="IPR007560">
    <property type="entry name" value="Restrct_endonuc_IV_Mrr"/>
</dbReference>